<gene>
    <name evidence="8" type="ORF">LAZ67_15002427</name>
</gene>
<evidence type="ECO:0000256" key="2">
    <source>
        <dbReference type="ARBA" id="ARBA00022737"/>
    </source>
</evidence>
<proteinExistence type="predicted"/>
<feature type="compositionally biased region" description="Polar residues" evidence="6">
    <location>
        <begin position="386"/>
        <end position="403"/>
    </location>
</feature>
<feature type="region of interest" description="Disordered" evidence="6">
    <location>
        <begin position="378"/>
        <end position="406"/>
    </location>
</feature>
<evidence type="ECO:0000313" key="8">
    <source>
        <dbReference type="EMBL" id="UYV77815.1"/>
    </source>
</evidence>
<feature type="domain" description="C2H2-type" evidence="7">
    <location>
        <begin position="741"/>
        <end position="764"/>
    </location>
</feature>
<dbReference type="PROSITE" id="PS50157">
    <property type="entry name" value="ZINC_FINGER_C2H2_2"/>
    <property type="match status" value="7"/>
</dbReference>
<dbReference type="PROSITE" id="PS00028">
    <property type="entry name" value="ZINC_FINGER_C2H2_1"/>
    <property type="match status" value="8"/>
</dbReference>
<feature type="domain" description="C2H2-type" evidence="7">
    <location>
        <begin position="303"/>
        <end position="331"/>
    </location>
</feature>
<dbReference type="PANTHER" id="PTHR24409:SF295">
    <property type="entry name" value="AZ2-RELATED"/>
    <property type="match status" value="1"/>
</dbReference>
<evidence type="ECO:0000256" key="3">
    <source>
        <dbReference type="ARBA" id="ARBA00022771"/>
    </source>
</evidence>
<dbReference type="InterPro" id="IPR013087">
    <property type="entry name" value="Znf_C2H2_type"/>
</dbReference>
<dbReference type="EMBL" id="CP092877">
    <property type="protein sequence ID" value="UYV77815.1"/>
    <property type="molecule type" value="Genomic_DNA"/>
</dbReference>
<sequence>MALKGRRFDTRESIIADSKKVLKNIPKYAFSKCFKSWEKRWKLCIDLSLSQQYDPEMESGAAAATPPKSSATTDLAVIPPKDFQCPVCHKFFSRKFTLEMHLLIHQGLKPHTCPYCGKSFRQKGTLMRHKELHSRKSLFHCSLCNKSFHLKNVFLHHVKVRHEVAPGKMEWRKEVDTPENSQPPLSILPNFSAASQVGENFSPPIRGERNNLGMKSSGGEVKEKSSVIHHRAEFLPPPPLSGPQGRPQNNHLPALPQLTMSPFAAAAAKAPVKWHCNICLFETPFDYTICNSHLMIHEHQFHHKCFLCLKLFASSAEYNQHIEQFHGDNKSLSEDILAYTSSTPGPKFTKEALPDKKSAPLPLSEKLNLPTVNSGELTIKPISAPPVSSASGDSNPAPSSTGLTPEKHHTTLTCIPCQIDFASEEDFECHVKTHVQSVLVVDSDSEGSYDTMKMHSSRPQDSEILSHALNGNISIENKMGQPIVLDTRIPSLLSGGVLIKQDQYKMNKDLLGYKENFNRRSSFGSFKDTLQAAKRARTHQGGYSFYDAVTAPMKNIPNNFITSDSLLKLEKLKQNISSKFGQEQAKELSSGLLQPAGQNLPTSKPPSPTQVFLCPFCKKYFSSAKILCRHAKRHLQQHQHYPQPKKEEKASPNSSVQKLNSEVEIIKVNGEDVEMMEQALKPEDVKSEGEVSDEEMYETKPNVDSVYDYDAPLVCEECNLEFRKKCLYAYHLQLHTKVKAYSCWICHRRFREKSLLLRHTLALHMKSFTCPHCTRQFRYKSLFKYHLTHCSTAASDPSSLCVPIIDLKQMLGAAANIVGVIPIGSAKQALGIPVISPAHLSALSSLPLMGKIPIFGKVELTS</sequence>
<feature type="domain" description="C2H2-type" evidence="7">
    <location>
        <begin position="139"/>
        <end position="162"/>
    </location>
</feature>
<evidence type="ECO:0000259" key="7">
    <source>
        <dbReference type="PROSITE" id="PS50157"/>
    </source>
</evidence>
<feature type="region of interest" description="Disordered" evidence="6">
    <location>
        <begin position="202"/>
        <end position="223"/>
    </location>
</feature>
<feature type="domain" description="C2H2-type" evidence="7">
    <location>
        <begin position="83"/>
        <end position="110"/>
    </location>
</feature>
<keyword evidence="2" id="KW-0677">Repeat</keyword>
<keyword evidence="1" id="KW-0479">Metal-binding</keyword>
<dbReference type="SMART" id="SM00355">
    <property type="entry name" value="ZnF_C2H2"/>
    <property type="match status" value="10"/>
</dbReference>
<feature type="domain" description="C2H2-type" evidence="7">
    <location>
        <begin position="111"/>
        <end position="138"/>
    </location>
</feature>
<keyword evidence="4" id="KW-0862">Zinc</keyword>
<evidence type="ECO:0000313" key="9">
    <source>
        <dbReference type="Proteomes" id="UP001235939"/>
    </source>
</evidence>
<accession>A0ABY6L9J7</accession>
<name>A0ABY6L9J7_9ARAC</name>
<keyword evidence="9" id="KW-1185">Reference proteome</keyword>
<reference evidence="8 9" key="1">
    <citation type="submission" date="2022-01" db="EMBL/GenBank/DDBJ databases">
        <title>A chromosomal length assembly of Cordylochernes scorpioides.</title>
        <authorList>
            <person name="Zeh D."/>
            <person name="Zeh J."/>
        </authorList>
    </citation>
    <scope>NUCLEOTIDE SEQUENCE [LARGE SCALE GENOMIC DNA]</scope>
    <source>
        <strain evidence="8">IN4F17</strain>
        <tissue evidence="8">Whole Body</tissue>
    </source>
</reference>
<dbReference type="SUPFAM" id="SSF57667">
    <property type="entry name" value="beta-beta-alpha zinc fingers"/>
    <property type="match status" value="3"/>
</dbReference>
<protein>
    <recommendedName>
        <fullName evidence="7">C2H2-type domain-containing protein</fullName>
    </recommendedName>
</protein>
<dbReference type="InterPro" id="IPR036236">
    <property type="entry name" value="Znf_C2H2_sf"/>
</dbReference>
<feature type="domain" description="C2H2-type" evidence="7">
    <location>
        <begin position="612"/>
        <end position="639"/>
    </location>
</feature>
<dbReference type="Gene3D" id="3.30.160.60">
    <property type="entry name" value="Classic Zinc Finger"/>
    <property type="match status" value="3"/>
</dbReference>
<dbReference type="Pfam" id="PF00096">
    <property type="entry name" value="zf-C2H2"/>
    <property type="match status" value="3"/>
</dbReference>
<dbReference type="PANTHER" id="PTHR24409">
    <property type="entry name" value="ZINC FINGER PROTEIN 142"/>
    <property type="match status" value="1"/>
</dbReference>
<keyword evidence="3 5" id="KW-0863">Zinc-finger</keyword>
<feature type="domain" description="C2H2-type" evidence="7">
    <location>
        <begin position="713"/>
        <end position="740"/>
    </location>
</feature>
<evidence type="ECO:0000256" key="6">
    <source>
        <dbReference type="SAM" id="MobiDB-lite"/>
    </source>
</evidence>
<organism evidence="8 9">
    <name type="scientific">Cordylochernes scorpioides</name>
    <dbReference type="NCBI Taxonomy" id="51811"/>
    <lineage>
        <taxon>Eukaryota</taxon>
        <taxon>Metazoa</taxon>
        <taxon>Ecdysozoa</taxon>
        <taxon>Arthropoda</taxon>
        <taxon>Chelicerata</taxon>
        <taxon>Arachnida</taxon>
        <taxon>Pseudoscorpiones</taxon>
        <taxon>Cheliferoidea</taxon>
        <taxon>Chernetidae</taxon>
        <taxon>Cordylochernes</taxon>
    </lineage>
</organism>
<dbReference type="Proteomes" id="UP001235939">
    <property type="component" value="Chromosome 15"/>
</dbReference>
<evidence type="ECO:0000256" key="4">
    <source>
        <dbReference type="ARBA" id="ARBA00022833"/>
    </source>
</evidence>
<evidence type="ECO:0000256" key="1">
    <source>
        <dbReference type="ARBA" id="ARBA00022723"/>
    </source>
</evidence>
<evidence type="ECO:0000256" key="5">
    <source>
        <dbReference type="PROSITE-ProRule" id="PRU00042"/>
    </source>
</evidence>